<gene>
    <name evidence="1" type="ORF">CINC_LOCUS9192</name>
</gene>
<protein>
    <submittedName>
        <fullName evidence="1">Uncharacterized protein</fullName>
    </submittedName>
</protein>
<sequence>MPGFYMVKPEGMSFSKFKYPQGKAVTPLSVEKMDEFVSKLEPKAASRDSTSKDLILKIFKDVFNGDPNSRDRYRYFETRDAENDTEQNIPTTTLQNKELLVSVT</sequence>
<dbReference type="Proteomes" id="UP001154114">
    <property type="component" value="Chromosome 3"/>
</dbReference>
<dbReference type="EMBL" id="LR824006">
    <property type="protein sequence ID" value="CAD0195237.1"/>
    <property type="molecule type" value="Genomic_DNA"/>
</dbReference>
<reference evidence="1" key="1">
    <citation type="submission" date="2021-12" db="EMBL/GenBank/DDBJ databases">
        <authorList>
            <person name="King R."/>
        </authorList>
    </citation>
    <scope>NUCLEOTIDE SEQUENCE</scope>
</reference>
<keyword evidence="2" id="KW-1185">Reference proteome</keyword>
<proteinExistence type="predicted"/>
<evidence type="ECO:0000313" key="2">
    <source>
        <dbReference type="Proteomes" id="UP001154114"/>
    </source>
</evidence>
<organism evidence="1 2">
    <name type="scientific">Chrysodeixis includens</name>
    <name type="common">Soybean looper</name>
    <name type="synonym">Pseudoplusia includens</name>
    <dbReference type="NCBI Taxonomy" id="689277"/>
    <lineage>
        <taxon>Eukaryota</taxon>
        <taxon>Metazoa</taxon>
        <taxon>Ecdysozoa</taxon>
        <taxon>Arthropoda</taxon>
        <taxon>Hexapoda</taxon>
        <taxon>Insecta</taxon>
        <taxon>Pterygota</taxon>
        <taxon>Neoptera</taxon>
        <taxon>Endopterygota</taxon>
        <taxon>Lepidoptera</taxon>
        <taxon>Glossata</taxon>
        <taxon>Ditrysia</taxon>
        <taxon>Noctuoidea</taxon>
        <taxon>Noctuidae</taxon>
        <taxon>Plusiinae</taxon>
        <taxon>Chrysodeixis</taxon>
    </lineage>
</organism>
<dbReference type="AlphaFoldDB" id="A0A9N8PYH5"/>
<name>A0A9N8PYH5_CHRIL</name>
<accession>A0A9N8PYH5</accession>
<evidence type="ECO:0000313" key="1">
    <source>
        <dbReference type="EMBL" id="CAD0195237.1"/>
    </source>
</evidence>